<gene>
    <name evidence="1" type="ORF">VVAX_06013</name>
</gene>
<dbReference type="EMBL" id="LR743508">
    <property type="protein sequence ID" value="CAA2109741.1"/>
    <property type="molecule type" value="Genomic_DNA"/>
</dbReference>
<reference evidence="1" key="1">
    <citation type="submission" date="2019-12" db="EMBL/GenBank/DDBJ databases">
        <authorList>
            <person name="Cremers G."/>
        </authorList>
    </citation>
    <scope>NUCLEOTIDE SEQUENCE</scope>
    <source>
        <strain evidence="1">Vvax</strain>
    </source>
</reference>
<evidence type="ECO:0000313" key="1">
    <source>
        <dbReference type="EMBL" id="CAA2109741.1"/>
    </source>
</evidence>
<dbReference type="AlphaFoldDB" id="A0A679JL83"/>
<proteinExistence type="predicted"/>
<protein>
    <submittedName>
        <fullName evidence="1">Uncharacterized protein</fullName>
    </submittedName>
</protein>
<accession>A0A679JL83</accession>
<organism evidence="1">
    <name type="scientific">Variovorax paradoxus</name>
    <dbReference type="NCBI Taxonomy" id="34073"/>
    <lineage>
        <taxon>Bacteria</taxon>
        <taxon>Pseudomonadati</taxon>
        <taxon>Pseudomonadota</taxon>
        <taxon>Betaproteobacteria</taxon>
        <taxon>Burkholderiales</taxon>
        <taxon>Comamonadaceae</taxon>
        <taxon>Variovorax</taxon>
    </lineage>
</organism>
<dbReference type="RefSeq" id="WP_339093722.1">
    <property type="nucleotide sequence ID" value="NZ_LR743508.1"/>
</dbReference>
<sequence>MDPPLSTQTPAPSAANAEAVLDDVARMVQAEVQRAGGWVSCARLAQFIVAQHPWLAADWAGRGAFRKFLDALDMGQLKVAWNGTGGVVEDPHARRSPKGAATAQWGASQHLLAVVRPVHIATGMPLMAPAEVRGVLDALSAEAKRAVRAFRHRQAVRDLCKEAGLAVSRADVSFVLKGVLFAGHVFGQGEDDRHTLARRFIDNLRMLCEREQLVLDAPQEAALLEWAAGAN</sequence>
<name>A0A679JL83_VARPD</name>